<evidence type="ECO:0000313" key="4">
    <source>
        <dbReference type="Proteomes" id="UP001151760"/>
    </source>
</evidence>
<reference evidence="3" key="1">
    <citation type="journal article" date="2022" name="Int. J. Mol. Sci.">
        <title>Draft Genome of Tanacetum Coccineum: Genomic Comparison of Closely Related Tanacetum-Family Plants.</title>
        <authorList>
            <person name="Yamashiro T."/>
            <person name="Shiraishi A."/>
            <person name="Nakayama K."/>
            <person name="Satake H."/>
        </authorList>
    </citation>
    <scope>NUCLEOTIDE SEQUENCE</scope>
</reference>
<proteinExistence type="predicted"/>
<name>A0ABQ4XZD8_9ASTR</name>
<dbReference type="Pfam" id="PF13960">
    <property type="entry name" value="DUF4218"/>
    <property type="match status" value="1"/>
</dbReference>
<comment type="caution">
    <text evidence="3">The sequence shown here is derived from an EMBL/GenBank/DDBJ whole genome shotgun (WGS) entry which is preliminary data.</text>
</comment>
<dbReference type="PANTHER" id="PTHR48258">
    <property type="entry name" value="DUF4218 DOMAIN-CONTAINING PROTEIN-RELATED"/>
    <property type="match status" value="1"/>
</dbReference>
<dbReference type="InterPro" id="IPR025452">
    <property type="entry name" value="DUF4218"/>
</dbReference>
<protein>
    <recommendedName>
        <fullName evidence="2">DUF4218 domain-containing protein</fullName>
    </recommendedName>
</protein>
<evidence type="ECO:0000313" key="3">
    <source>
        <dbReference type="EMBL" id="GJS70143.1"/>
    </source>
</evidence>
<feature type="domain" description="DUF4218" evidence="2">
    <location>
        <begin position="269"/>
        <end position="350"/>
    </location>
</feature>
<feature type="region of interest" description="Disordered" evidence="1">
    <location>
        <begin position="613"/>
        <end position="632"/>
    </location>
</feature>
<sequence length="694" mass="79036">MSAMTTLINDLSCIPFSNNEHNEPTQGDIGETSNEPTQAIRNEFEELYATANEELFYGPERCRDYRRCFRPEVQYESDGFMAIMIFLVKCLSKTAYVGHRRFLKKPHKWRRSLEFNGQTDNKDPPKEFGRDVILAQLDRLPTRVKGKHLSHGGVKIKRNVHVELNWTKRSIFYELEYWSFLSLRHNLDIMHIEKNVLEAILNTLLMNDKSKDTAKARQDLQMLGIRSGLWLGQTKNGKCLKPQAAYSFTPENRKKFCQYIKGVNTRWQICSATLMEDDMLKAQIKVVDILCELELIYPPAFFDIMVHLVIHLPIEALEGGPIRPRWMYPFERYMKKLKGYVRNKAKPEVDGAEVCRAKRDEVAQTQNSGICSPGPDGEMYYGQLMKSSRLNLNDLNNATLHIDGQSTVVDTPPDIIDVPDEDDDIIVKKKIDLELYLMSADVATEWDVVLPSWETGPERAEGAIISEIGGSLSLYVPCLTSGPAHGFLPLDEIMRRHNMPLQKAYYTHKASFKASIRRQTTPTGSFDLGGDSGRGYPEEFTAAEAPGVARLRAGLDTQEYPLLIDTFWRTHTVDGVFPKEEMKMLEATGEYTEDEINALARGGKLRGHIPGVGRVLPSRATSRPSMPAPDKSLKSMHRKVDFMMSLFRSDSKYSDMFKEFESGGASGYLVSAVVMPRRCRWMRMAIVMISYVIY</sequence>
<dbReference type="PANTHER" id="PTHR48258:SF14">
    <property type="entry name" value="OS02G0583300 PROTEIN"/>
    <property type="match status" value="1"/>
</dbReference>
<dbReference type="Pfam" id="PF02992">
    <property type="entry name" value="Transposase_21"/>
    <property type="match status" value="1"/>
</dbReference>
<keyword evidence="4" id="KW-1185">Reference proteome</keyword>
<reference evidence="3" key="2">
    <citation type="submission" date="2022-01" db="EMBL/GenBank/DDBJ databases">
        <authorList>
            <person name="Yamashiro T."/>
            <person name="Shiraishi A."/>
            <person name="Satake H."/>
            <person name="Nakayama K."/>
        </authorList>
    </citation>
    <scope>NUCLEOTIDE SEQUENCE</scope>
</reference>
<dbReference type="EMBL" id="BQNB010009913">
    <property type="protein sequence ID" value="GJS70143.1"/>
    <property type="molecule type" value="Genomic_DNA"/>
</dbReference>
<gene>
    <name evidence="3" type="ORF">Tco_0702984</name>
</gene>
<dbReference type="Proteomes" id="UP001151760">
    <property type="component" value="Unassembled WGS sequence"/>
</dbReference>
<dbReference type="InterPro" id="IPR004242">
    <property type="entry name" value="Transposase_21"/>
</dbReference>
<accession>A0ABQ4XZD8</accession>
<evidence type="ECO:0000256" key="1">
    <source>
        <dbReference type="SAM" id="MobiDB-lite"/>
    </source>
</evidence>
<organism evidence="3 4">
    <name type="scientific">Tanacetum coccineum</name>
    <dbReference type="NCBI Taxonomy" id="301880"/>
    <lineage>
        <taxon>Eukaryota</taxon>
        <taxon>Viridiplantae</taxon>
        <taxon>Streptophyta</taxon>
        <taxon>Embryophyta</taxon>
        <taxon>Tracheophyta</taxon>
        <taxon>Spermatophyta</taxon>
        <taxon>Magnoliopsida</taxon>
        <taxon>eudicotyledons</taxon>
        <taxon>Gunneridae</taxon>
        <taxon>Pentapetalae</taxon>
        <taxon>asterids</taxon>
        <taxon>campanulids</taxon>
        <taxon>Asterales</taxon>
        <taxon>Asteraceae</taxon>
        <taxon>Asteroideae</taxon>
        <taxon>Anthemideae</taxon>
        <taxon>Anthemidinae</taxon>
        <taxon>Tanacetum</taxon>
    </lineage>
</organism>
<evidence type="ECO:0000259" key="2">
    <source>
        <dbReference type="Pfam" id="PF13960"/>
    </source>
</evidence>